<accession>A6N207</accession>
<dbReference type="EMBL" id="EF579802">
    <property type="protein sequence ID" value="ABR10479.1"/>
    <property type="molecule type" value="Genomic_DNA"/>
</dbReference>
<dbReference type="Proteomes" id="UP000001999">
    <property type="component" value="Segment"/>
</dbReference>
<protein>
    <submittedName>
        <fullName evidence="1">Uncharacterized protein</fullName>
    </submittedName>
</protein>
<dbReference type="GeneID" id="5309149"/>
<dbReference type="KEGG" id="vg:5309149"/>
<reference evidence="1 2" key="1">
    <citation type="submission" date="2007-04" db="EMBL/GenBank/DDBJ databases">
        <title>Isolation, characterization and complete nucleotide sequence of a novel temperate bacteriophage Min1, isolated from the nematode pathogen Microbacterium nematophilum.</title>
        <authorList>
            <person name="Akimkina T.V."/>
            <person name="Venien-Bryan C."/>
            <person name="Hodgkin J.A."/>
        </authorList>
    </citation>
    <scope>NUCLEOTIDE SEQUENCE [LARGE SCALE GENOMIC DNA]</scope>
</reference>
<dbReference type="RefSeq" id="YP_001294809.1">
    <property type="nucleotide sequence ID" value="NC_009603.1"/>
</dbReference>
<keyword evidence="2" id="KW-1185">Reference proteome</keyword>
<evidence type="ECO:0000313" key="1">
    <source>
        <dbReference type="EMBL" id="ABR10479.1"/>
    </source>
</evidence>
<proteinExistence type="predicted"/>
<sequence>MIAVAQTVREHRRTVARTLRETFGVGLSDLGDGLSWGEAKLLLEEAAADPSTALGAELAGWAYPASTLDLLSVVAQFGKKATEARLMPWQMAEDRAGQPTPDEIAEAEAALAESIVFT</sequence>
<evidence type="ECO:0000313" key="2">
    <source>
        <dbReference type="Proteomes" id="UP000001999"/>
    </source>
</evidence>
<name>A6N207_9CAUD</name>
<organism evidence="1 2">
    <name type="scientific">Microbacterium phage Min1</name>
    <dbReference type="NCBI Taxonomy" id="446529"/>
    <lineage>
        <taxon>Viruses</taxon>
        <taxon>Duplodnaviria</taxon>
        <taxon>Heunggongvirae</taxon>
        <taxon>Uroviricota</taxon>
        <taxon>Caudoviricetes</taxon>
        <taxon>Minunavirus</taxon>
        <taxon>Minunavirus Min1</taxon>
    </lineage>
</organism>